<sequence length="136" mass="16762">MNKQKYKIQQYYKNKYKNQLLAKKYTNKRNNDVIYKIIDNLSRRACKYLKKINVKRNMTHIQLIGCSSIDLKKYLQSKFLDNMNYSNYGKWEVDHIKPISLYDLQYLEQIKECFNYKNLQPLWRIDNRKKSNKYQL</sequence>
<gene>
    <name evidence="1" type="ORF">LCMiAC01_04340</name>
</gene>
<name>A0A481YZS2_9VIRU</name>
<accession>A0A481YZS2</accession>
<dbReference type="EMBL" id="MK500397">
    <property type="protein sequence ID" value="QBK88752.1"/>
    <property type="molecule type" value="Genomic_DNA"/>
</dbReference>
<evidence type="ECO:0000313" key="1">
    <source>
        <dbReference type="EMBL" id="QBK88752.1"/>
    </source>
</evidence>
<reference evidence="1" key="1">
    <citation type="journal article" date="2019" name="MBio">
        <title>Virus Genomes from Deep Sea Sediments Expand the Ocean Megavirome and Support Independent Origins of Viral Gigantism.</title>
        <authorList>
            <person name="Backstrom D."/>
            <person name="Yutin N."/>
            <person name="Jorgensen S.L."/>
            <person name="Dharamshi J."/>
            <person name="Homa F."/>
            <person name="Zaremba-Niedwiedzka K."/>
            <person name="Spang A."/>
            <person name="Wolf Y.I."/>
            <person name="Koonin E.V."/>
            <person name="Ettema T.J."/>
        </authorList>
    </citation>
    <scope>NUCLEOTIDE SEQUENCE</scope>
</reference>
<protein>
    <submittedName>
        <fullName evidence="1">Uncharacterized protein</fullName>
    </submittedName>
</protein>
<proteinExistence type="predicted"/>
<organism evidence="1">
    <name type="scientific">Mimivirus LCMiAC01</name>
    <dbReference type="NCBI Taxonomy" id="2506608"/>
    <lineage>
        <taxon>Viruses</taxon>
        <taxon>Varidnaviria</taxon>
        <taxon>Bamfordvirae</taxon>
        <taxon>Nucleocytoviricota</taxon>
        <taxon>Megaviricetes</taxon>
        <taxon>Imitervirales</taxon>
        <taxon>Mimiviridae</taxon>
        <taxon>Klosneuvirinae</taxon>
    </lineage>
</organism>